<sequence length="265" mass="31132">MKLLLIALLFIKLSFSHSVLDIINNSYVVPYFLNLTAINLLPSDPEKVKSYIRWYLDHLNYPDKYGLTGTIYDYYITENSEVPLYTYDSADSYSATFLFLTYLYAERTNDYQPVRENLRKLKDVAYVIAYLQDTDGLIKALPYVNLKYLVDNIEDVCGLRAFSLLLWKLKDPDWHYYFTLSHNVESSVIKNLMWRGSVAWAKLDDKLFIAGNSVVYPDLYAKAVFYSFLGRTVPDEWASRFDYFQRTVMRIVKNRCFSIRSSAYF</sequence>
<dbReference type="InterPro" id="IPR008928">
    <property type="entry name" value="6-hairpin_glycosidase_sf"/>
</dbReference>
<proteinExistence type="predicted"/>
<evidence type="ECO:0000313" key="1">
    <source>
        <dbReference type="EMBL" id="SNZ11256.1"/>
    </source>
</evidence>
<keyword evidence="2" id="KW-1185">Reference proteome</keyword>
<dbReference type="Proteomes" id="UP000218627">
    <property type="component" value="Unassembled WGS sequence"/>
</dbReference>
<dbReference type="OrthoDB" id="15517at2"/>
<dbReference type="AlphaFoldDB" id="A0A285NTP6"/>
<dbReference type="EMBL" id="OBEN01000001">
    <property type="protein sequence ID" value="SNZ11256.1"/>
    <property type="molecule type" value="Genomic_DNA"/>
</dbReference>
<name>A0A285NTP6_9AQUI</name>
<reference evidence="2" key="1">
    <citation type="submission" date="2017-09" db="EMBL/GenBank/DDBJ databases">
        <authorList>
            <person name="Varghese N."/>
            <person name="Submissions S."/>
        </authorList>
    </citation>
    <scope>NUCLEOTIDE SEQUENCE [LARGE SCALE GENOMIC DNA]</scope>
    <source>
        <strain evidence="2">DSM 2913</strain>
    </source>
</reference>
<evidence type="ECO:0000313" key="2">
    <source>
        <dbReference type="Proteomes" id="UP000218627"/>
    </source>
</evidence>
<dbReference type="RefSeq" id="WP_096600148.1">
    <property type="nucleotide sequence ID" value="NZ_OBEN01000001.1"/>
</dbReference>
<dbReference type="GO" id="GO:0005975">
    <property type="term" value="P:carbohydrate metabolic process"/>
    <property type="evidence" value="ECO:0007669"/>
    <property type="project" value="InterPro"/>
</dbReference>
<protein>
    <submittedName>
        <fullName evidence="1">Uncharacterized protein</fullName>
    </submittedName>
</protein>
<organism evidence="1 2">
    <name type="scientific">Hydrogenobacter hydrogenophilus</name>
    <dbReference type="NCBI Taxonomy" id="35835"/>
    <lineage>
        <taxon>Bacteria</taxon>
        <taxon>Pseudomonadati</taxon>
        <taxon>Aquificota</taxon>
        <taxon>Aquificia</taxon>
        <taxon>Aquificales</taxon>
        <taxon>Aquificaceae</taxon>
        <taxon>Hydrogenobacter</taxon>
    </lineage>
</organism>
<dbReference type="SUPFAM" id="SSF48208">
    <property type="entry name" value="Six-hairpin glycosidases"/>
    <property type="match status" value="1"/>
</dbReference>
<accession>A0A285NTP6</accession>
<gene>
    <name evidence="1" type="ORF">SAMN06265353_0182</name>
</gene>